<evidence type="ECO:0000313" key="2">
    <source>
        <dbReference type="EMBL" id="ALS46296.1"/>
    </source>
</evidence>
<proteinExistence type="predicted"/>
<geneLocation type="mitochondrion" evidence="2"/>
<keyword evidence="1" id="KW-0812">Transmembrane</keyword>
<dbReference type="EMBL" id="KT989325">
    <property type="protein sequence ID" value="ALS46296.1"/>
    <property type="molecule type" value="Genomic_DNA"/>
</dbReference>
<sequence>MPHLSPMSWIMAPLMFYFTLMLFISCLWWIQTPKFPLITYSFSVSSPKWMWN</sequence>
<keyword evidence="1" id="KW-0472">Membrane</keyword>
<organism evidence="2">
    <name type="scientific">Glycinde armigera</name>
    <dbReference type="NCBI Taxonomy" id="397552"/>
    <lineage>
        <taxon>Eukaryota</taxon>
        <taxon>Metazoa</taxon>
        <taxon>Spiralia</taxon>
        <taxon>Lophotrochozoa</taxon>
        <taxon>Annelida</taxon>
        <taxon>Polychaeta</taxon>
        <taxon>Errantia</taxon>
        <taxon>Phyllodocida</taxon>
        <taxon>Goniadidae</taxon>
        <taxon>Glycinde</taxon>
    </lineage>
</organism>
<name>A0A0U2W0Y1_9ANNE</name>
<reference evidence="2" key="1">
    <citation type="journal article" date="2015" name="Genome Biol. Evol.">
        <title>The Utility of Genome Skimming for Phylogenomic Analyses as Demonstrated for Glycerid Relationships (Annelida, Glyceridae).</title>
        <authorList>
            <person name="Richter S."/>
            <person name="Schwarz F."/>
            <person name="Hering L."/>
            <person name="Boggemann M."/>
            <person name="Bleidorn C."/>
        </authorList>
    </citation>
    <scope>NUCLEOTIDE SEQUENCE</scope>
    <source>
        <strain evidence="2">FS17</strain>
        <tissue evidence="2">Body wall</tissue>
    </source>
</reference>
<feature type="transmembrane region" description="Helical" evidence="1">
    <location>
        <begin position="6"/>
        <end position="30"/>
    </location>
</feature>
<evidence type="ECO:0000256" key="1">
    <source>
        <dbReference type="SAM" id="Phobius"/>
    </source>
</evidence>
<keyword evidence="2" id="KW-0496">Mitochondrion</keyword>
<protein>
    <submittedName>
        <fullName evidence="2">ATP synthase F0 subunit 8</fullName>
    </submittedName>
</protein>
<accession>A0A0U2W0Y1</accession>
<gene>
    <name evidence="2" type="primary">atp8</name>
</gene>
<keyword evidence="1" id="KW-1133">Transmembrane helix</keyword>
<dbReference type="AlphaFoldDB" id="A0A0U2W0Y1"/>